<protein>
    <submittedName>
        <fullName evidence="1">AbiH family protein</fullName>
    </submittedName>
</protein>
<dbReference type="RefSeq" id="WP_387961518.1">
    <property type="nucleotide sequence ID" value="NZ_JBHSGP010000008.1"/>
</dbReference>
<proteinExistence type="predicted"/>
<sequence length="369" mass="43452">MRTVLLIGNGFDLAHGAPTSFIDFSEYLLKEVLVPDLISYLNEDGNTAFFEPSIIERSKYCVFTENDLTHSTKWNLFGVLEFDEQKRYEMMLRNMDAWLEHLSNKLLRKLFKEKSKYWFNIEDTFYRYLKVIYHQHKSSNYSDTYLSQLDTLNFEFSEIKNLLKKYLISVVVEKNSSIGLFFENLKKGHNFLNGELVIINFNYTDTIKQYNLSGNSICFYYPIHGTLKDEIIFGYGNDKDKEYQDIKDVGEDKYLEHFKTHKYLLNSVYQNLYREIVTAKEPYEVHVLGHSLGLTDKTLLQELFISTNCKKIHLYKRTDKLGDNSEECNQKQVERAFTTLTMAASRIIPDEIARLKIVNFEDSIYFPST</sequence>
<dbReference type="InterPro" id="IPR025935">
    <property type="entry name" value="AbiH"/>
</dbReference>
<evidence type="ECO:0000313" key="2">
    <source>
        <dbReference type="Proteomes" id="UP001595953"/>
    </source>
</evidence>
<name>A0ABV9N268_9FLAO</name>
<dbReference type="Proteomes" id="UP001595953">
    <property type="component" value="Unassembled WGS sequence"/>
</dbReference>
<dbReference type="EMBL" id="JBHSGP010000008">
    <property type="protein sequence ID" value="MFC4721665.1"/>
    <property type="molecule type" value="Genomic_DNA"/>
</dbReference>
<dbReference type="Pfam" id="PF14253">
    <property type="entry name" value="AbiH"/>
    <property type="match status" value="1"/>
</dbReference>
<comment type="caution">
    <text evidence="1">The sequence shown here is derived from an EMBL/GenBank/DDBJ whole genome shotgun (WGS) entry which is preliminary data.</text>
</comment>
<gene>
    <name evidence="1" type="ORF">ACFO5O_05010</name>
</gene>
<evidence type="ECO:0000313" key="1">
    <source>
        <dbReference type="EMBL" id="MFC4721665.1"/>
    </source>
</evidence>
<organism evidence="1 2">
    <name type="scientific">Geojedonia litorea</name>
    <dbReference type="NCBI Taxonomy" id="1268269"/>
    <lineage>
        <taxon>Bacteria</taxon>
        <taxon>Pseudomonadati</taxon>
        <taxon>Bacteroidota</taxon>
        <taxon>Flavobacteriia</taxon>
        <taxon>Flavobacteriales</taxon>
        <taxon>Flavobacteriaceae</taxon>
        <taxon>Geojedonia</taxon>
    </lineage>
</organism>
<keyword evidence="2" id="KW-1185">Reference proteome</keyword>
<accession>A0ABV9N268</accession>
<reference evidence="2" key="1">
    <citation type="journal article" date="2019" name="Int. J. Syst. Evol. Microbiol.">
        <title>The Global Catalogue of Microorganisms (GCM) 10K type strain sequencing project: providing services to taxonomists for standard genome sequencing and annotation.</title>
        <authorList>
            <consortium name="The Broad Institute Genomics Platform"/>
            <consortium name="The Broad Institute Genome Sequencing Center for Infectious Disease"/>
            <person name="Wu L."/>
            <person name="Ma J."/>
        </authorList>
    </citation>
    <scope>NUCLEOTIDE SEQUENCE [LARGE SCALE GENOMIC DNA]</scope>
    <source>
        <strain evidence="2">CCUG 63682</strain>
    </source>
</reference>